<accession>A0A5D4UC16</accession>
<dbReference type="AlphaFoldDB" id="A0A5D4UC16"/>
<gene>
    <name evidence="4" type="ORF">FZC85_14880</name>
</gene>
<dbReference type="PANTHER" id="PTHR43046:SF14">
    <property type="entry name" value="MUTT_NUDIX FAMILY PROTEIN"/>
    <property type="match status" value="1"/>
</dbReference>
<dbReference type="GO" id="GO:0016787">
    <property type="term" value="F:hydrolase activity"/>
    <property type="evidence" value="ECO:0007669"/>
    <property type="project" value="UniProtKB-KW"/>
</dbReference>
<dbReference type="SUPFAM" id="SSF55811">
    <property type="entry name" value="Nudix"/>
    <property type="match status" value="1"/>
</dbReference>
<comment type="caution">
    <text evidence="4">The sequence shown here is derived from an EMBL/GenBank/DDBJ whole genome shotgun (WGS) entry which is preliminary data.</text>
</comment>
<dbReference type="EMBL" id="VTEZ01000004">
    <property type="protein sequence ID" value="TYS84650.1"/>
    <property type="molecule type" value="Genomic_DNA"/>
</dbReference>
<evidence type="ECO:0000313" key="5">
    <source>
        <dbReference type="Proteomes" id="UP000324269"/>
    </source>
</evidence>
<reference evidence="4 5" key="1">
    <citation type="submission" date="2019-08" db="EMBL/GenBank/DDBJ databases">
        <title>Bacillus genomes from the desert of Cuatro Cienegas, Coahuila.</title>
        <authorList>
            <person name="Olmedo-Alvarez G."/>
        </authorList>
    </citation>
    <scope>NUCLEOTIDE SEQUENCE [LARGE SCALE GENOMIC DNA]</scope>
    <source>
        <strain evidence="4 5">CH87b_3T</strain>
    </source>
</reference>
<dbReference type="InterPro" id="IPR000086">
    <property type="entry name" value="NUDIX_hydrolase_dom"/>
</dbReference>
<dbReference type="PANTHER" id="PTHR43046">
    <property type="entry name" value="GDP-MANNOSE MANNOSYL HYDROLASE"/>
    <property type="match status" value="1"/>
</dbReference>
<feature type="domain" description="Nudix hydrolase" evidence="3">
    <location>
        <begin position="2"/>
        <end position="141"/>
    </location>
</feature>
<evidence type="ECO:0000313" key="4">
    <source>
        <dbReference type="EMBL" id="TYS84650.1"/>
    </source>
</evidence>
<evidence type="ECO:0000256" key="2">
    <source>
        <dbReference type="ARBA" id="ARBA00022801"/>
    </source>
</evidence>
<protein>
    <submittedName>
        <fullName evidence="4">NUDIX domain-containing protein</fullName>
    </submittedName>
</protein>
<dbReference type="RefSeq" id="WP_148969081.1">
    <property type="nucleotide sequence ID" value="NZ_CANLNA010000002.1"/>
</dbReference>
<keyword evidence="2" id="KW-0378">Hydrolase</keyword>
<proteinExistence type="predicted"/>
<organism evidence="4 5">
    <name type="scientific">Rossellomorea aquimaris</name>
    <dbReference type="NCBI Taxonomy" id="189382"/>
    <lineage>
        <taxon>Bacteria</taxon>
        <taxon>Bacillati</taxon>
        <taxon>Bacillota</taxon>
        <taxon>Bacilli</taxon>
        <taxon>Bacillales</taxon>
        <taxon>Bacillaceae</taxon>
        <taxon>Rossellomorea</taxon>
    </lineage>
</organism>
<sequence>MPIRNSAKAIIIKDDKILLTKNKDGNGFFYLFPGGGQEQGETLHEALKRECIEETGREVEVGELIHIREYIGQNHEHASFDHDVHQMEFYFKCSVFNEMDKDLVPTNPDSHQVGVEWMDLTELTKCRLYPKKIIPYLNKEIAQEVYLGDIN</sequence>
<comment type="cofactor">
    <cofactor evidence="1">
        <name>Mg(2+)</name>
        <dbReference type="ChEBI" id="CHEBI:18420"/>
    </cofactor>
</comment>
<dbReference type="InterPro" id="IPR015797">
    <property type="entry name" value="NUDIX_hydrolase-like_dom_sf"/>
</dbReference>
<evidence type="ECO:0000256" key="1">
    <source>
        <dbReference type="ARBA" id="ARBA00001946"/>
    </source>
</evidence>
<evidence type="ECO:0000259" key="3">
    <source>
        <dbReference type="PROSITE" id="PS51462"/>
    </source>
</evidence>
<dbReference type="Proteomes" id="UP000324269">
    <property type="component" value="Unassembled WGS sequence"/>
</dbReference>
<dbReference type="Pfam" id="PF00293">
    <property type="entry name" value="NUDIX"/>
    <property type="match status" value="1"/>
</dbReference>
<dbReference type="CDD" id="cd18880">
    <property type="entry name" value="NUDIX_ADPRase"/>
    <property type="match status" value="1"/>
</dbReference>
<dbReference type="OrthoDB" id="65827at2"/>
<dbReference type="PROSITE" id="PS51462">
    <property type="entry name" value="NUDIX"/>
    <property type="match status" value="1"/>
</dbReference>
<name>A0A5D4UC16_9BACI</name>
<dbReference type="Gene3D" id="3.90.79.10">
    <property type="entry name" value="Nucleoside Triphosphate Pyrophosphohydrolase"/>
    <property type="match status" value="1"/>
</dbReference>